<dbReference type="EMBL" id="CP058952">
    <property type="protein sequence ID" value="QLI80466.1"/>
    <property type="molecule type" value="Genomic_DNA"/>
</dbReference>
<evidence type="ECO:0000313" key="2">
    <source>
        <dbReference type="Proteomes" id="UP000510822"/>
    </source>
</evidence>
<accession>A0A7D5Z9U0</accession>
<dbReference type="RefSeq" id="WP_180307606.1">
    <property type="nucleotide sequence ID" value="NZ_CP058952.1"/>
</dbReference>
<evidence type="ECO:0000313" key="1">
    <source>
        <dbReference type="EMBL" id="QLI80466.1"/>
    </source>
</evidence>
<reference evidence="1 2" key="1">
    <citation type="journal article" date="2016" name="Int. J. Syst. Evol. Microbiol.">
        <title>Chitinibacter fontanus sp. nov., isolated from a spring.</title>
        <authorList>
            <person name="Sheu S.Y."/>
            <person name="Li Y.S."/>
            <person name="Young C.C."/>
            <person name="Chen W.M."/>
        </authorList>
    </citation>
    <scope>NUCLEOTIDE SEQUENCE [LARGE SCALE GENOMIC DNA]</scope>
    <source>
        <strain evidence="1 2">STM-7</strain>
    </source>
</reference>
<keyword evidence="2" id="KW-1185">Reference proteome</keyword>
<sequence length="106" mass="12062">MYDCLEYELVNRPAVTSSIQSTRFQLHLNWRDHHRLQLKLAPGTAPHRLNLAYAAALSMGIATHNLPDGSLLLLDLNLNEALIFQSRFTDLLAHYEPARHAAKYII</sequence>
<dbReference type="Proteomes" id="UP000510822">
    <property type="component" value="Chromosome"/>
</dbReference>
<dbReference type="AlphaFoldDB" id="A0A7D5Z9U0"/>
<dbReference type="KEGG" id="cfon:HZU75_02320"/>
<protein>
    <submittedName>
        <fullName evidence="1">Uncharacterized protein</fullName>
    </submittedName>
</protein>
<proteinExistence type="predicted"/>
<organism evidence="1 2">
    <name type="scientific">Chitinibacter fontanus</name>
    <dbReference type="NCBI Taxonomy" id="1737446"/>
    <lineage>
        <taxon>Bacteria</taxon>
        <taxon>Pseudomonadati</taxon>
        <taxon>Pseudomonadota</taxon>
        <taxon>Betaproteobacteria</taxon>
        <taxon>Neisseriales</taxon>
        <taxon>Chitinibacteraceae</taxon>
        <taxon>Chitinibacter</taxon>
    </lineage>
</organism>
<gene>
    <name evidence="1" type="ORF">HZU75_02320</name>
</gene>
<name>A0A7D5Z9U0_9NEIS</name>